<comment type="caution">
    <text evidence="1">The sequence shown here is derived from an EMBL/GenBank/DDBJ whole genome shotgun (WGS) entry which is preliminary data.</text>
</comment>
<dbReference type="EMBL" id="JAUTXU010000363">
    <property type="protein sequence ID" value="KAK3683180.1"/>
    <property type="molecule type" value="Genomic_DNA"/>
</dbReference>
<evidence type="ECO:0000313" key="2">
    <source>
        <dbReference type="Proteomes" id="UP001281147"/>
    </source>
</evidence>
<evidence type="ECO:0000313" key="1">
    <source>
        <dbReference type="EMBL" id="KAK3683180.1"/>
    </source>
</evidence>
<reference evidence="1" key="1">
    <citation type="submission" date="2023-07" db="EMBL/GenBank/DDBJ databases">
        <title>Black Yeasts Isolated from many extreme environments.</title>
        <authorList>
            <person name="Coleine C."/>
            <person name="Stajich J.E."/>
            <person name="Selbmann L."/>
        </authorList>
    </citation>
    <scope>NUCLEOTIDE SEQUENCE</scope>
    <source>
        <strain evidence="1">CCFEE 5714</strain>
    </source>
</reference>
<protein>
    <submittedName>
        <fullName evidence="1">Cytochrome P450</fullName>
    </submittedName>
</protein>
<name>A0ACC3MCC1_9PEZI</name>
<sequence>MKCNVALEVCEDEHLTTDMLTLLVIGSGLWLCCRILRAHLRKGDIPNAFPLAHLAPFAYWWAVWKRTEVRTIHHGHYPPGSGACRNVVRVAPGFYSFCRLPDVQKIYDHSKDTDVYKTRFYENVFSHPGLAHTAFEMRDARDAERRKKQTGHFLRLTGESIKRLEHRTHDTCQQLSSILTIAADSGTPADLYDVLGSTFVKLCLDFMLYPKFAPSLLIEQDKGKSWMAEIEAGYNALPWSQLRLWSSTGQRWGSEIDKWCYERCSEALKEEAPHPRIVHSLLQNCIESDDMQRREVEYDKIAAIAAAEVADDAVAGHLCCLSTAQTLYRLADNPIWQERVRDEIRRIVSERQIQDCYLQKETLEKFQILFAVLWETFRMSPPVSGLQPRIICSKNSGFSIEHPIEPGSVIGSQAYTVNRDPTVFENPDKWDPSRWIGIKPDIKRRMEKSMFTFSRGRRGCAGQKLAEYLCSAVVAHIITQYKLSCTEQNSSNGMKTSTSLEIKNHILERIGMADSLRKLLWQSTAETAVVRTHKLFRQRSLQGSSPIMSQFRVDTNNMACQTET</sequence>
<proteinExistence type="predicted"/>
<gene>
    <name evidence="1" type="primary">CYP4F8</name>
    <name evidence="1" type="ORF">LTR37_020493</name>
</gene>
<keyword evidence="2" id="KW-1185">Reference proteome</keyword>
<dbReference type="Proteomes" id="UP001281147">
    <property type="component" value="Unassembled WGS sequence"/>
</dbReference>
<accession>A0ACC3MCC1</accession>
<organism evidence="1 2">
    <name type="scientific">Vermiconidia calcicola</name>
    <dbReference type="NCBI Taxonomy" id="1690605"/>
    <lineage>
        <taxon>Eukaryota</taxon>
        <taxon>Fungi</taxon>
        <taxon>Dikarya</taxon>
        <taxon>Ascomycota</taxon>
        <taxon>Pezizomycotina</taxon>
        <taxon>Dothideomycetes</taxon>
        <taxon>Dothideomycetidae</taxon>
        <taxon>Mycosphaerellales</taxon>
        <taxon>Extremaceae</taxon>
        <taxon>Vermiconidia</taxon>
    </lineage>
</organism>